<dbReference type="Pfam" id="PF23445">
    <property type="entry name" value="WHD_SNRNP200"/>
    <property type="match status" value="2"/>
</dbReference>
<evidence type="ECO:0000313" key="9">
    <source>
        <dbReference type="Proteomes" id="UP000664859"/>
    </source>
</evidence>
<accession>A0A835Z6M6</accession>
<evidence type="ECO:0000256" key="4">
    <source>
        <dbReference type="ARBA" id="ARBA00022840"/>
    </source>
</evidence>
<dbReference type="Gene3D" id="1.10.150.20">
    <property type="entry name" value="5' to 3' exonuclease, C-terminal subdomain"/>
    <property type="match status" value="1"/>
</dbReference>
<keyword evidence="2" id="KW-0378">Hydrolase</keyword>
<keyword evidence="4" id="KW-0067">ATP-binding</keyword>
<dbReference type="InterPro" id="IPR036390">
    <property type="entry name" value="WH_DNA-bd_sf"/>
</dbReference>
<feature type="compositionally biased region" description="Low complexity" evidence="5">
    <location>
        <begin position="1471"/>
        <end position="1481"/>
    </location>
</feature>
<keyword evidence="3" id="KW-0347">Helicase</keyword>
<feature type="domain" description="Helicase C-terminal" evidence="7">
    <location>
        <begin position="73"/>
        <end position="283"/>
    </location>
</feature>
<evidence type="ECO:0000256" key="5">
    <source>
        <dbReference type="SAM" id="MobiDB-lite"/>
    </source>
</evidence>
<dbReference type="GO" id="GO:0005634">
    <property type="term" value="C:nucleus"/>
    <property type="evidence" value="ECO:0007669"/>
    <property type="project" value="TreeGrafter"/>
</dbReference>
<dbReference type="InterPro" id="IPR001650">
    <property type="entry name" value="Helicase_C-like"/>
</dbReference>
<organism evidence="8 9">
    <name type="scientific">Tribonema minus</name>
    <dbReference type="NCBI Taxonomy" id="303371"/>
    <lineage>
        <taxon>Eukaryota</taxon>
        <taxon>Sar</taxon>
        <taxon>Stramenopiles</taxon>
        <taxon>Ochrophyta</taxon>
        <taxon>PX clade</taxon>
        <taxon>Xanthophyceae</taxon>
        <taxon>Tribonematales</taxon>
        <taxon>Tribonemataceae</taxon>
        <taxon>Tribonema</taxon>
    </lineage>
</organism>
<dbReference type="OrthoDB" id="5575at2759"/>
<dbReference type="InterPro" id="IPR004179">
    <property type="entry name" value="Sec63-dom"/>
</dbReference>
<name>A0A835Z6M6_9STRA</name>
<dbReference type="EMBL" id="JAFCMP010000067">
    <property type="protein sequence ID" value="KAG5188657.1"/>
    <property type="molecule type" value="Genomic_DNA"/>
</dbReference>
<feature type="region of interest" description="Disordered" evidence="5">
    <location>
        <begin position="1584"/>
        <end position="1632"/>
    </location>
</feature>
<dbReference type="FunFam" id="3.40.50.300:FF:000062">
    <property type="entry name" value="U5 small nuclear ribonucleoprotein helicase"/>
    <property type="match status" value="1"/>
</dbReference>
<evidence type="ECO:0000256" key="3">
    <source>
        <dbReference type="ARBA" id="ARBA00022806"/>
    </source>
</evidence>
<dbReference type="Proteomes" id="UP000664859">
    <property type="component" value="Unassembled WGS sequence"/>
</dbReference>
<gene>
    <name evidence="8" type="ORF">JKP88DRAFT_304013</name>
</gene>
<sequence>MVESSQRFVRIVGLSATLPNYKDVAAFLQVRVDDGGGLFYFGPEHRPVPLDQTFIGVVEKQRMRQIAKLNAIAFERAVQSVRVGHQVMVFVHARKDTVRTAQALLELAAREGNPDEFAMEGADARAKHEAAVLKSRNRELRQLFASGVGCHHAGMLRSDRGLTERAFEDGGLRLLVCTATLAWGVNLPAHTVIIKGTEVYNPEKGGAEDLSILDVLQIFGRAGRPQYDTSGEAILITTHKSLDRYLALLARATPIESNFIKALEDHLNAEVAAGTVTNVREAVMWLSYTYLYVRMQKNPMAYGIKLADAEADPRAEQRRKKLILDAAAVLDDRRMIRYDAQSGNLASTDLGRAASHFYIQHESVFRFNKGMKQQMNDAAVVALVCLASEFDQIRVRPEELKDLDDMRASCPLDIKAPLDDSAGKVNVLLQSHISNQRSANFTLVSDGNYIAQNAGRVSRALFEIALRKGWSSLARRLLELSKAIDRRTWWTMTPLRQFGGDLPFSVLEALDGTRLDALLEMGANEVGDLCRVHRLGEKVLHLAQRLPRVSVRAAVQPVTRGVLRVTLTVAAAFEWHDRMHGTSEPWWIWVEDADCERIYHSEHFVLPKRGRHSEHVLAFTIPIFEPKPPQYWVRAISDRWLGCETVVPISFKHLLLPEQHPSHTSLLDLAPLPVTALQDPAFAAVFRGYTHFNPIQTQLFHVLYHTDASVLLGAPTGSGKTAVAEIAVLRMLRQSRQSRAEGGTGCAAVYIAPLKALARERMRDWRRKFGSGSGGGGGGGLGLSVLELTGDAAPDAAALRRADIIVTTPEKWDGVTRGWKARPYVHLLGEERGPVLEVIVSRMRHIAAQTGRPVRFVGLSTALANARDLADWLGVDSSGVGLYNFRPSVRPIPCEVHIQGYPGKHYCPRMATMNKPTYAAIMEHSPDKPVLVFVASRRQTRLTALDLISLCAGGDTPKQFLHMPEEEAAAAADAARDPALRHTLPFGIGIHHAGLDEADRSVVEELFGAGKLQVLVCTSTLAWGVNFPAHLVVVKGTEYFDGRLGRYVDFPVTDVLQMIGRAGRPQFDTHAVAVILVHEPKKNFLKKFLYEPFPVESQLAGALPNHINAEIAGGAIGSREDALAYMTWTYLFRRIVQNPSYYQLEDTTPEGVTAYLQGLVDDALAALDESGCIETSEDGERVKSTPLGRIASYYYLDHATVGEACDALETLADDGGDDDDSDSAELCRILADAREFAELPVRHNEDVLNAELAAELPWAVDAARVGEANTKAYLLLQAHMCRAPLPISDYANDTKSVLDQAPRVLNALVDTAALLGLLSPTLRLMRLSQCLLAAILPGADPLLQLPGVAGAAAAARVRAAAARAGAAAAAAAAVTAGGGGLRPLLRLAEVDARRALAAGMRDGAGATAAAAAAAALARLPLLEMRAELTGNGGSSNGGAGDRPVLTEGEEYEMTVRLEVAPGTGLGGSSGGARQQLQQQQQSRKGRELGWWLVLGSDADGELLAMKKVGRIARGRPVETRLKFQPPAAAGGGGDAAMTLYAVADAAAGIDAQVALPLRVVAAASAGAAAGAAAADSEWPAMVAKPPAGGAAAQRSDGGGGSGSGSAAADGDGGANGADGEGTSSVAGQDFWG</sequence>
<dbReference type="PROSITE" id="PS51192">
    <property type="entry name" value="HELICASE_ATP_BIND_1"/>
    <property type="match status" value="1"/>
</dbReference>
<dbReference type="FunFam" id="1.10.3380.10:FF:000001">
    <property type="entry name" value="U5 small nuclear ribonucleoprotein helicase"/>
    <property type="match status" value="1"/>
</dbReference>
<dbReference type="Pfam" id="PF02889">
    <property type="entry name" value="Sec63"/>
    <property type="match status" value="2"/>
</dbReference>
<dbReference type="InterPro" id="IPR036388">
    <property type="entry name" value="WH-like_DNA-bd_sf"/>
</dbReference>
<dbReference type="InterPro" id="IPR035892">
    <property type="entry name" value="C2_domain_sf"/>
</dbReference>
<dbReference type="Gene3D" id="2.60.40.150">
    <property type="entry name" value="C2 domain"/>
    <property type="match status" value="2"/>
</dbReference>
<keyword evidence="9" id="KW-1185">Reference proteome</keyword>
<dbReference type="CDD" id="cd18795">
    <property type="entry name" value="SF2_C_Ski2"/>
    <property type="match status" value="2"/>
</dbReference>
<feature type="compositionally biased region" description="Gly residues" evidence="5">
    <location>
        <begin position="1610"/>
        <end position="1619"/>
    </location>
</feature>
<dbReference type="FunFam" id="3.40.50.300:FF:000231">
    <property type="entry name" value="Activating signal cointegrator 1 complex subunit 3"/>
    <property type="match status" value="1"/>
</dbReference>
<dbReference type="SUPFAM" id="SSF158702">
    <property type="entry name" value="Sec63 N-terminal domain-like"/>
    <property type="match status" value="2"/>
</dbReference>
<dbReference type="InterPro" id="IPR011545">
    <property type="entry name" value="DEAD/DEAH_box_helicase_dom"/>
</dbReference>
<dbReference type="Gene3D" id="1.10.3380.10">
    <property type="entry name" value="Sec63 N-terminal domain-like domain"/>
    <property type="match status" value="2"/>
</dbReference>
<feature type="region of interest" description="Disordered" evidence="5">
    <location>
        <begin position="1462"/>
        <end position="1481"/>
    </location>
</feature>
<dbReference type="Gene3D" id="1.10.10.10">
    <property type="entry name" value="Winged helix-like DNA-binding domain superfamily/Winged helix DNA-binding domain"/>
    <property type="match status" value="2"/>
</dbReference>
<feature type="domain" description="Helicase C-terminal" evidence="7">
    <location>
        <begin position="916"/>
        <end position="1111"/>
    </location>
</feature>
<dbReference type="FunFam" id="1.10.10.10:FF:000012">
    <property type="entry name" value="U5 small nuclear ribonucleoprotein helicase"/>
    <property type="match status" value="1"/>
</dbReference>
<dbReference type="SMART" id="SM00490">
    <property type="entry name" value="HELICc"/>
    <property type="match status" value="2"/>
</dbReference>
<dbReference type="PANTHER" id="PTHR47961">
    <property type="entry name" value="DNA POLYMERASE THETA, PUTATIVE (AFU_ORTHOLOGUE AFUA_1G05260)-RELATED"/>
    <property type="match status" value="1"/>
</dbReference>
<dbReference type="SMART" id="SM00487">
    <property type="entry name" value="DEXDc"/>
    <property type="match status" value="1"/>
</dbReference>
<protein>
    <submittedName>
        <fullName evidence="8">Sec63 Brl domain-containing protein</fullName>
    </submittedName>
</protein>
<dbReference type="InterPro" id="IPR050474">
    <property type="entry name" value="Hel308_SKI2-like"/>
</dbReference>
<dbReference type="FunFam" id="1.10.10.10:FF:000024">
    <property type="entry name" value="U5 small nuclear ribonucleoprotein helicase"/>
    <property type="match status" value="1"/>
</dbReference>
<dbReference type="PROSITE" id="PS51194">
    <property type="entry name" value="HELICASE_CTER"/>
    <property type="match status" value="2"/>
</dbReference>
<dbReference type="GO" id="GO:0003676">
    <property type="term" value="F:nucleic acid binding"/>
    <property type="evidence" value="ECO:0007669"/>
    <property type="project" value="InterPro"/>
</dbReference>
<dbReference type="SUPFAM" id="SSF52540">
    <property type="entry name" value="P-loop containing nucleoside triphosphate hydrolases"/>
    <property type="match status" value="3"/>
</dbReference>
<reference evidence="8" key="1">
    <citation type="submission" date="2021-02" db="EMBL/GenBank/DDBJ databases">
        <title>First Annotated Genome of the Yellow-green Alga Tribonema minus.</title>
        <authorList>
            <person name="Mahan K.M."/>
        </authorList>
    </citation>
    <scope>NUCLEOTIDE SEQUENCE</scope>
    <source>
        <strain evidence="8">UTEX B ZZ1240</strain>
    </source>
</reference>
<dbReference type="GO" id="GO:0016787">
    <property type="term" value="F:hydrolase activity"/>
    <property type="evidence" value="ECO:0007669"/>
    <property type="project" value="UniProtKB-KW"/>
</dbReference>
<dbReference type="FunFam" id="2.60.40.150:FF:000004">
    <property type="entry name" value="RNA helicase, activating signal cointegrator 1"/>
    <property type="match status" value="1"/>
</dbReference>
<dbReference type="SMART" id="SM00973">
    <property type="entry name" value="Sec63"/>
    <property type="match status" value="2"/>
</dbReference>
<proteinExistence type="predicted"/>
<dbReference type="InterPro" id="IPR027417">
    <property type="entry name" value="P-loop_NTPase"/>
</dbReference>
<evidence type="ECO:0000259" key="7">
    <source>
        <dbReference type="PROSITE" id="PS51194"/>
    </source>
</evidence>
<dbReference type="Gene3D" id="3.40.50.300">
    <property type="entry name" value="P-loop containing nucleotide triphosphate hydrolases"/>
    <property type="match status" value="4"/>
</dbReference>
<dbReference type="InterPro" id="IPR014001">
    <property type="entry name" value="Helicase_ATP-bd"/>
</dbReference>
<dbReference type="GO" id="GO:0004386">
    <property type="term" value="F:helicase activity"/>
    <property type="evidence" value="ECO:0007669"/>
    <property type="project" value="UniProtKB-KW"/>
</dbReference>
<dbReference type="Pfam" id="PF00270">
    <property type="entry name" value="DEAD"/>
    <property type="match status" value="1"/>
</dbReference>
<dbReference type="GO" id="GO:0005524">
    <property type="term" value="F:ATP binding"/>
    <property type="evidence" value="ECO:0007669"/>
    <property type="project" value="UniProtKB-KW"/>
</dbReference>
<dbReference type="GO" id="GO:0032991">
    <property type="term" value="C:protein-containing complex"/>
    <property type="evidence" value="ECO:0007669"/>
    <property type="project" value="UniProtKB-ARBA"/>
</dbReference>
<evidence type="ECO:0000256" key="1">
    <source>
        <dbReference type="ARBA" id="ARBA00022741"/>
    </source>
</evidence>
<keyword evidence="1" id="KW-0547">Nucleotide-binding</keyword>
<dbReference type="PANTHER" id="PTHR47961:SF4">
    <property type="entry name" value="ACTIVATING SIGNAL COINTEGRATOR 1 COMPLEX SUBUNIT 3"/>
    <property type="match status" value="1"/>
</dbReference>
<evidence type="ECO:0000259" key="6">
    <source>
        <dbReference type="PROSITE" id="PS51192"/>
    </source>
</evidence>
<dbReference type="Pfam" id="PF00271">
    <property type="entry name" value="Helicase_C"/>
    <property type="match status" value="2"/>
</dbReference>
<dbReference type="InterPro" id="IPR057842">
    <property type="entry name" value="WH_MER3"/>
</dbReference>
<evidence type="ECO:0000256" key="2">
    <source>
        <dbReference type="ARBA" id="ARBA00022801"/>
    </source>
</evidence>
<feature type="domain" description="Helicase ATP-binding" evidence="6">
    <location>
        <begin position="701"/>
        <end position="881"/>
    </location>
</feature>
<evidence type="ECO:0000313" key="8">
    <source>
        <dbReference type="EMBL" id="KAG5188657.1"/>
    </source>
</evidence>
<dbReference type="SUPFAM" id="SSF46785">
    <property type="entry name" value="Winged helix' DNA-binding domain"/>
    <property type="match status" value="2"/>
</dbReference>
<dbReference type="FunFam" id="1.10.3380.10:FF:000002">
    <property type="entry name" value="Activating signal cointegrator 1 complex subunit 3"/>
    <property type="match status" value="1"/>
</dbReference>
<comment type="caution">
    <text evidence="8">The sequence shown here is derived from an EMBL/GenBank/DDBJ whole genome shotgun (WGS) entry which is preliminary data.</text>
</comment>